<keyword evidence="2" id="KW-0472">Membrane</keyword>
<feature type="compositionally biased region" description="Low complexity" evidence="1">
    <location>
        <begin position="198"/>
        <end position="207"/>
    </location>
</feature>
<feature type="compositionally biased region" description="Basic residues" evidence="1">
    <location>
        <begin position="129"/>
        <end position="148"/>
    </location>
</feature>
<keyword evidence="2" id="KW-0812">Transmembrane</keyword>
<evidence type="ECO:0000256" key="1">
    <source>
        <dbReference type="SAM" id="MobiDB-lite"/>
    </source>
</evidence>
<evidence type="ECO:0000313" key="3">
    <source>
        <dbReference type="EMBL" id="CAL5130463.1"/>
    </source>
</evidence>
<name>A0AAV2SZ37_CALDB</name>
<sequence>MCEVERMLSGCGNYTDVPSHWGTETKDPDETLLLTLGIMLDLGIGAMFLGLTGLKFGEEIRYWMRTRVGRLAKPYERVADYLRSSELTATVPEVRERIPQPSMRRPETVEEFEEDDLSEHAPFVVHSKTTAKKTHKKKSKRLIKKKTKPSLSTSVEKTPEKQPPVALETRIRYRPTAYKASSTFLPISKAKPVERVLSSSDSGSSSSPYTATSIIGIPRPMPKWNPVDE</sequence>
<evidence type="ECO:0000256" key="2">
    <source>
        <dbReference type="SAM" id="Phobius"/>
    </source>
</evidence>
<organism evidence="3 4">
    <name type="scientific">Calicophoron daubneyi</name>
    <name type="common">Rumen fluke</name>
    <name type="synonym">Paramphistomum daubneyi</name>
    <dbReference type="NCBI Taxonomy" id="300641"/>
    <lineage>
        <taxon>Eukaryota</taxon>
        <taxon>Metazoa</taxon>
        <taxon>Spiralia</taxon>
        <taxon>Lophotrochozoa</taxon>
        <taxon>Platyhelminthes</taxon>
        <taxon>Trematoda</taxon>
        <taxon>Digenea</taxon>
        <taxon>Plagiorchiida</taxon>
        <taxon>Pronocephalata</taxon>
        <taxon>Paramphistomoidea</taxon>
        <taxon>Paramphistomidae</taxon>
        <taxon>Calicophoron</taxon>
    </lineage>
</organism>
<gene>
    <name evidence="3" type="ORF">CDAUBV1_LOCUS2516</name>
</gene>
<comment type="caution">
    <text evidence="3">The sequence shown here is derived from an EMBL/GenBank/DDBJ whole genome shotgun (WGS) entry which is preliminary data.</text>
</comment>
<feature type="transmembrane region" description="Helical" evidence="2">
    <location>
        <begin position="32"/>
        <end position="57"/>
    </location>
</feature>
<accession>A0AAV2SZ37</accession>
<feature type="region of interest" description="Disordered" evidence="1">
    <location>
        <begin position="191"/>
        <end position="229"/>
    </location>
</feature>
<keyword evidence="2" id="KW-1133">Transmembrane helix</keyword>
<reference evidence="3" key="1">
    <citation type="submission" date="2024-06" db="EMBL/GenBank/DDBJ databases">
        <authorList>
            <person name="Liu X."/>
            <person name="Lenzi L."/>
            <person name="Haldenby T S."/>
            <person name="Uol C."/>
        </authorList>
    </citation>
    <scope>NUCLEOTIDE SEQUENCE</scope>
</reference>
<proteinExistence type="predicted"/>
<dbReference type="EMBL" id="CAXLJL010000066">
    <property type="protein sequence ID" value="CAL5130463.1"/>
    <property type="molecule type" value="Genomic_DNA"/>
</dbReference>
<dbReference type="AlphaFoldDB" id="A0AAV2SZ37"/>
<evidence type="ECO:0000313" key="4">
    <source>
        <dbReference type="Proteomes" id="UP001497525"/>
    </source>
</evidence>
<feature type="region of interest" description="Disordered" evidence="1">
    <location>
        <begin position="127"/>
        <end position="163"/>
    </location>
</feature>
<dbReference type="Proteomes" id="UP001497525">
    <property type="component" value="Unassembled WGS sequence"/>
</dbReference>
<protein>
    <submittedName>
        <fullName evidence="3">Uncharacterized protein</fullName>
    </submittedName>
</protein>